<organism evidence="2 3">
    <name type="scientific">Candidatus Methanoperedens nitratireducens</name>
    <dbReference type="NCBI Taxonomy" id="1392998"/>
    <lineage>
        <taxon>Archaea</taxon>
        <taxon>Methanobacteriati</taxon>
        <taxon>Methanobacteriota</taxon>
        <taxon>Stenosarchaea group</taxon>
        <taxon>Methanomicrobia</taxon>
        <taxon>Methanosarcinales</taxon>
        <taxon>ANME-2 cluster</taxon>
        <taxon>Candidatus Methanoperedentaceae</taxon>
        <taxon>Candidatus Methanoperedens</taxon>
    </lineage>
</organism>
<reference evidence="3" key="1">
    <citation type="submission" date="2017-06" db="EMBL/GenBank/DDBJ databases">
        <authorList>
            <person name="Cremers G."/>
        </authorList>
    </citation>
    <scope>NUCLEOTIDE SEQUENCE [LARGE SCALE GENOMIC DNA]</scope>
</reference>
<name>A0A284VJ75_9EURY</name>
<keyword evidence="3" id="KW-1185">Reference proteome</keyword>
<keyword evidence="1" id="KW-0472">Membrane</keyword>
<protein>
    <submittedName>
        <fullName evidence="2">Uncharacterized protein</fullName>
    </submittedName>
</protein>
<dbReference type="OrthoDB" id="142727at2157"/>
<keyword evidence="1" id="KW-1133">Transmembrane helix</keyword>
<evidence type="ECO:0000313" key="2">
    <source>
        <dbReference type="EMBL" id="SNQ59310.1"/>
    </source>
</evidence>
<evidence type="ECO:0000256" key="1">
    <source>
        <dbReference type="SAM" id="Phobius"/>
    </source>
</evidence>
<sequence>MEILSFLVFLIYTLIILMVLIYVSPLLSALVLVFLPVLAIYLLPEWTMEFFSQIQFSIVVPVYNIHILLLIWSAFIGIVTYVEISSWYLLREPEPKNRKNRLLTGCQRRYQRMHQKPDRPRSRIL</sequence>
<dbReference type="EMBL" id="FZMP01000018">
    <property type="protein sequence ID" value="SNQ59310.1"/>
    <property type="molecule type" value="Genomic_DNA"/>
</dbReference>
<keyword evidence="1" id="KW-0812">Transmembrane</keyword>
<evidence type="ECO:0000313" key="3">
    <source>
        <dbReference type="Proteomes" id="UP000218615"/>
    </source>
</evidence>
<dbReference type="Proteomes" id="UP000218615">
    <property type="component" value="Unassembled WGS sequence"/>
</dbReference>
<feature type="transmembrane region" description="Helical" evidence="1">
    <location>
        <begin position="67"/>
        <end position="90"/>
    </location>
</feature>
<gene>
    <name evidence="2" type="ORF">MNV_1140006</name>
</gene>
<feature type="transmembrane region" description="Helical" evidence="1">
    <location>
        <begin position="30"/>
        <end position="47"/>
    </location>
</feature>
<dbReference type="AlphaFoldDB" id="A0A284VJ75"/>
<accession>A0A284VJ75</accession>
<dbReference type="RefSeq" id="WP_096203706.1">
    <property type="nucleotide sequence ID" value="NZ_FZMP01000018.1"/>
</dbReference>
<proteinExistence type="predicted"/>
<feature type="transmembrane region" description="Helical" evidence="1">
    <location>
        <begin position="6"/>
        <end position="23"/>
    </location>
</feature>